<dbReference type="InterPro" id="IPR029058">
    <property type="entry name" value="AB_hydrolase_fold"/>
</dbReference>
<dbReference type="EMBL" id="FOJN01000005">
    <property type="protein sequence ID" value="SFA49281.1"/>
    <property type="molecule type" value="Genomic_DNA"/>
</dbReference>
<dbReference type="Pfam" id="PF00561">
    <property type="entry name" value="Abhydrolase_1"/>
    <property type="match status" value="1"/>
</dbReference>
<gene>
    <name evidence="4" type="ORF">SAMN05444374_105165</name>
</gene>
<feature type="domain" description="AB hydrolase-1" evidence="2">
    <location>
        <begin position="167"/>
        <end position="296"/>
    </location>
</feature>
<reference evidence="4 5" key="1">
    <citation type="submission" date="2016-10" db="EMBL/GenBank/DDBJ databases">
        <authorList>
            <person name="de Groot N.N."/>
        </authorList>
    </citation>
    <scope>NUCLEOTIDE SEQUENCE [LARGE SCALE GENOMIC DNA]</scope>
    <source>
        <strain evidence="4 5">DSM 44908</strain>
    </source>
</reference>
<dbReference type="GO" id="GO:0016787">
    <property type="term" value="F:hydrolase activity"/>
    <property type="evidence" value="ECO:0007669"/>
    <property type="project" value="UniProtKB-KW"/>
</dbReference>
<evidence type="ECO:0000313" key="4">
    <source>
        <dbReference type="EMBL" id="SFA49281.1"/>
    </source>
</evidence>
<name>A0A1I0TC05_9NOCA</name>
<dbReference type="Proteomes" id="UP000182054">
    <property type="component" value="Unassembled WGS sequence"/>
</dbReference>
<feature type="region of interest" description="Disordered" evidence="1">
    <location>
        <begin position="47"/>
        <end position="69"/>
    </location>
</feature>
<organism evidence="4 5">
    <name type="scientific">Rhodococcoides kroppenstedtii</name>
    <dbReference type="NCBI Taxonomy" id="293050"/>
    <lineage>
        <taxon>Bacteria</taxon>
        <taxon>Bacillati</taxon>
        <taxon>Actinomycetota</taxon>
        <taxon>Actinomycetes</taxon>
        <taxon>Mycobacteriales</taxon>
        <taxon>Nocardiaceae</taxon>
        <taxon>Rhodococcoides</taxon>
    </lineage>
</organism>
<protein>
    <submittedName>
        <fullName evidence="4">Alpha/beta hydrolase fold</fullName>
    </submittedName>
</protein>
<dbReference type="InterPro" id="IPR013595">
    <property type="entry name" value="Pept_S33_TAP-like_C"/>
</dbReference>
<proteinExistence type="predicted"/>
<dbReference type="InterPro" id="IPR000073">
    <property type="entry name" value="AB_hydrolase_1"/>
</dbReference>
<evidence type="ECO:0000259" key="2">
    <source>
        <dbReference type="Pfam" id="PF00561"/>
    </source>
</evidence>
<feature type="domain" description="Peptidase S33 tripeptidyl aminopeptidase-like C-terminal" evidence="3">
    <location>
        <begin position="433"/>
        <end position="535"/>
    </location>
</feature>
<evidence type="ECO:0000259" key="3">
    <source>
        <dbReference type="Pfam" id="PF08386"/>
    </source>
</evidence>
<dbReference type="Gene3D" id="3.40.50.1820">
    <property type="entry name" value="alpha/beta hydrolase"/>
    <property type="match status" value="1"/>
</dbReference>
<accession>A0A1I0TC05</accession>
<feature type="compositionally biased region" description="Low complexity" evidence="1">
    <location>
        <begin position="47"/>
        <end position="65"/>
    </location>
</feature>
<evidence type="ECO:0000256" key="1">
    <source>
        <dbReference type="SAM" id="MobiDB-lite"/>
    </source>
</evidence>
<sequence length="537" mass="53858">MIGRVSGTLVRMQTRRAGRLPASVGSVLVAAVLLGACGAGPSARPDVAVDGGTDGGTAPTSSAAPAAPPALEAPVTDLNWSDCTARLTATVGVTAAPDTVVECATVTTPIDTEVASDGTFELAVTRVRTTATPADAVPVVYTSGTDRPSFADVAALAAQPDTALLATHPVVGVDRRGTGNSAPFDCYSGATSTRNALVDLGQYSPGDDPVEATAALARDATIACTDFLQPDALAFALPNTADDLEALRRAWGVTTLSLVGSGNGALVALAYASAYGDHVARLVLDSPANVVTDAVPAAEQVVRARESALTEFATRCAALGCSLGADPRAAVVDLLARADAGDFAPLSGATVRDAVVTLLSYPRTADAAERVRTASDTLAAARSGDTTALAREVDLARSFTATDGVFVGRCTDGQQWPGPDRVRELSSAWSSLYPAFGAVAARSLLVCSAWPSSPPPPVPSAPGVPVLILSGRGDAVSGTEQLPTVTGALGSAGTRTATVTWDGLGHPVLVGSACGRAAVTTYLSAGDVPTGGNACPA</sequence>
<dbReference type="Pfam" id="PF08386">
    <property type="entry name" value="Abhydrolase_4"/>
    <property type="match status" value="1"/>
</dbReference>
<dbReference type="AlphaFoldDB" id="A0A1I0TC05"/>
<keyword evidence="4" id="KW-0378">Hydrolase</keyword>
<evidence type="ECO:0000313" key="5">
    <source>
        <dbReference type="Proteomes" id="UP000182054"/>
    </source>
</evidence>
<dbReference type="SUPFAM" id="SSF53474">
    <property type="entry name" value="alpha/beta-Hydrolases"/>
    <property type="match status" value="1"/>
</dbReference>